<evidence type="ECO:0000256" key="1">
    <source>
        <dbReference type="ARBA" id="ARBA00006010"/>
    </source>
</evidence>
<feature type="signal peptide" evidence="3">
    <location>
        <begin position="1"/>
        <end position="29"/>
    </location>
</feature>
<evidence type="ECO:0000256" key="2">
    <source>
        <dbReference type="ARBA" id="ARBA00022729"/>
    </source>
</evidence>
<evidence type="ECO:0000313" key="4">
    <source>
        <dbReference type="EMBL" id="KAG0553951.1"/>
    </source>
</evidence>
<organism evidence="4 5">
    <name type="scientific">Ceratodon purpureus</name>
    <name type="common">Fire moss</name>
    <name type="synonym">Dicranum purpureum</name>
    <dbReference type="NCBI Taxonomy" id="3225"/>
    <lineage>
        <taxon>Eukaryota</taxon>
        <taxon>Viridiplantae</taxon>
        <taxon>Streptophyta</taxon>
        <taxon>Embryophyta</taxon>
        <taxon>Bryophyta</taxon>
        <taxon>Bryophytina</taxon>
        <taxon>Bryopsida</taxon>
        <taxon>Dicranidae</taxon>
        <taxon>Pseudoditrichales</taxon>
        <taxon>Ditrichaceae</taxon>
        <taxon>Ceratodon</taxon>
    </lineage>
</organism>
<comment type="caution">
    <text evidence="4">The sequence shown here is derived from an EMBL/GenBank/DDBJ whole genome shotgun (WGS) entry which is preliminary data.</text>
</comment>
<dbReference type="AlphaFoldDB" id="A0A8T0G4Y4"/>
<proteinExistence type="inferred from homology"/>
<gene>
    <name evidence="4" type="ORF">KC19_12G051700</name>
</gene>
<dbReference type="EMBL" id="CM026433">
    <property type="protein sequence ID" value="KAG0553951.1"/>
    <property type="molecule type" value="Genomic_DNA"/>
</dbReference>
<evidence type="ECO:0000256" key="3">
    <source>
        <dbReference type="SAM" id="SignalP"/>
    </source>
</evidence>
<keyword evidence="2 3" id="KW-0732">Signal</keyword>
<dbReference type="InterPro" id="IPR006969">
    <property type="entry name" value="Stig-like"/>
</dbReference>
<dbReference type="EMBL" id="CM026433">
    <property type="protein sequence ID" value="KAG0553952.1"/>
    <property type="molecule type" value="Genomic_DNA"/>
</dbReference>
<name>A0A8T0G4Y4_CERPU</name>
<protein>
    <recommendedName>
        <fullName evidence="6">TNFR-Cys domain-containing protein</fullName>
    </recommendedName>
</protein>
<keyword evidence="5" id="KW-1185">Reference proteome</keyword>
<evidence type="ECO:0000313" key="5">
    <source>
        <dbReference type="Proteomes" id="UP000822688"/>
    </source>
</evidence>
<comment type="similarity">
    <text evidence="1">Belongs to the STIG1 family.</text>
</comment>
<feature type="chain" id="PRO_5036274444" description="TNFR-Cys domain-containing protein" evidence="3">
    <location>
        <begin position="30"/>
        <end position="455"/>
    </location>
</feature>
<dbReference type="Proteomes" id="UP000822688">
    <property type="component" value="Chromosome 12"/>
</dbReference>
<dbReference type="PANTHER" id="PTHR33227">
    <property type="entry name" value="STIGMA-SPECIFIC STIG1-LIKE PROTEIN 3"/>
    <property type="match status" value="1"/>
</dbReference>
<accession>A0A8T0G4Y4</accession>
<dbReference type="PANTHER" id="PTHR33227:SF48">
    <property type="entry name" value="STIGMA-SPECIFIC STIG1-LIKE PROTEIN 4"/>
    <property type="match status" value="1"/>
</dbReference>
<evidence type="ECO:0008006" key="6">
    <source>
        <dbReference type="Google" id="ProtNLM"/>
    </source>
</evidence>
<sequence>MGARHMQLLGAIWVVVVVFICAFSAETDAHERCRPGFATCHKGRSCKTQVSCDPQNCGKCGVRCPNAAHGEGKCKNGRCTLECQERQGWRDCDSNRGNGCETNINTNPNHCGKCGKVCPAPPADGNATCSKKDGCGIQCNARFSKCGTQCLDLQTDTSNCGTCGNVCAAPANGTASCSSGLCGVACNDGFTLCGGQCLDVNNDVTNCGSCSNACQAPAYGTASCSSGSCVTSCKDGFMLCGDKCLNLDNDMSNCGSCGNACQAPANGNVTCSGGSCNVTCKEGLTLCGGQCVNVDSNLFNCGSCGNACRVVVLNSKSAFCSGGTCDFQCYDDYDKCSGGPSGDVCTSFQVDVNNCGGCNQPCPQVENGFPICSNGQCSSQCQNGFTLCEGKCVDTLWDSKNCGGCGSLCEGTTSNCNCLMNTVTCNKLCALGECLDCAFYNNIVSDPLSCLNQCH</sequence>
<reference evidence="4" key="1">
    <citation type="submission" date="2020-06" db="EMBL/GenBank/DDBJ databases">
        <title>WGS assembly of Ceratodon purpureus strain R40.</title>
        <authorList>
            <person name="Carey S.B."/>
            <person name="Jenkins J."/>
            <person name="Shu S."/>
            <person name="Lovell J.T."/>
            <person name="Sreedasyam A."/>
            <person name="Maumus F."/>
            <person name="Tiley G.P."/>
            <person name="Fernandez-Pozo N."/>
            <person name="Barry K."/>
            <person name="Chen C."/>
            <person name="Wang M."/>
            <person name="Lipzen A."/>
            <person name="Daum C."/>
            <person name="Saski C.A."/>
            <person name="Payton A.C."/>
            <person name="Mcbreen J.C."/>
            <person name="Conrad R.E."/>
            <person name="Kollar L.M."/>
            <person name="Olsson S."/>
            <person name="Huttunen S."/>
            <person name="Landis J.B."/>
            <person name="Wickett N.J."/>
            <person name="Johnson M.G."/>
            <person name="Rensing S.A."/>
            <person name="Grimwood J."/>
            <person name="Schmutz J."/>
            <person name="Mcdaniel S.F."/>
        </authorList>
    </citation>
    <scope>NUCLEOTIDE SEQUENCE</scope>
    <source>
        <strain evidence="4">R40</strain>
    </source>
</reference>